<feature type="transmembrane region" description="Helical" evidence="2">
    <location>
        <begin position="56"/>
        <end position="79"/>
    </location>
</feature>
<evidence type="ECO:0000256" key="1">
    <source>
        <dbReference type="SAM" id="MobiDB-lite"/>
    </source>
</evidence>
<keyword evidence="2" id="KW-0812">Transmembrane</keyword>
<evidence type="ECO:0008006" key="5">
    <source>
        <dbReference type="Google" id="ProtNLM"/>
    </source>
</evidence>
<feature type="transmembrane region" description="Helical" evidence="2">
    <location>
        <begin position="175"/>
        <end position="195"/>
    </location>
</feature>
<gene>
    <name evidence="3" type="ORF">AAE3_LOCUS11945</name>
</gene>
<reference evidence="3 4" key="1">
    <citation type="submission" date="2020-01" db="EMBL/GenBank/DDBJ databases">
        <authorList>
            <person name="Gupta K D."/>
        </authorList>
    </citation>
    <scope>NUCLEOTIDE SEQUENCE [LARGE SCALE GENOMIC DNA]</scope>
</reference>
<feature type="transmembrane region" description="Helical" evidence="2">
    <location>
        <begin position="91"/>
        <end position="110"/>
    </location>
</feature>
<dbReference type="OrthoDB" id="3210850at2759"/>
<name>A0A8S0W032_CYCAE</name>
<feature type="transmembrane region" description="Helical" evidence="2">
    <location>
        <begin position="15"/>
        <end position="35"/>
    </location>
</feature>
<feature type="region of interest" description="Disordered" evidence="1">
    <location>
        <begin position="306"/>
        <end position="331"/>
    </location>
</feature>
<feature type="region of interest" description="Disordered" evidence="1">
    <location>
        <begin position="386"/>
        <end position="417"/>
    </location>
</feature>
<keyword evidence="4" id="KW-1185">Reference proteome</keyword>
<sequence>MPTAEHPVFFPSPGMQVLSALIHFFGLTIISHCISRRVQYESLTFNGIRTMPWPRLSVILMFCDSWLFMLSSGILVFGVGLEYSKAVCTTAIYLCIFFYSTSKFFLYAFLAEKVHIVWSPTVGGRRFESPVYLVCLVSVSLYCIVITLMLGGPIHETASNGACVTGLKPLASIPLLVYDVYISMFLTFLFLFPLLRSQMMSSTVRRLSIRTLIAAVIALTTSTINVVMIIVFKGRELGWVNLSACGADIIINAAAVFWVSGSKHGRQQQQHIGSSGLPPERGRGRQLDPFSVGAVESLHFATSTKASAIDSPQADVESPPPPVPAFREPPQNFSPHVSYPYFRGELERNLGTQPTRVQRQNSWFRRMLTGEAMSDAPAVRITVTREFDHQPSQIGLQAKDDSKSDIHEDKSSSCDPS</sequence>
<comment type="caution">
    <text evidence="3">The sequence shown here is derived from an EMBL/GenBank/DDBJ whole genome shotgun (WGS) entry which is preliminary data.</text>
</comment>
<keyword evidence="2" id="KW-0472">Membrane</keyword>
<accession>A0A8S0W032</accession>
<organism evidence="3 4">
    <name type="scientific">Cyclocybe aegerita</name>
    <name type="common">Black poplar mushroom</name>
    <name type="synonym">Agrocybe aegerita</name>
    <dbReference type="NCBI Taxonomy" id="1973307"/>
    <lineage>
        <taxon>Eukaryota</taxon>
        <taxon>Fungi</taxon>
        <taxon>Dikarya</taxon>
        <taxon>Basidiomycota</taxon>
        <taxon>Agaricomycotina</taxon>
        <taxon>Agaricomycetes</taxon>
        <taxon>Agaricomycetidae</taxon>
        <taxon>Agaricales</taxon>
        <taxon>Agaricineae</taxon>
        <taxon>Bolbitiaceae</taxon>
        <taxon>Cyclocybe</taxon>
    </lineage>
</organism>
<keyword evidence="2" id="KW-1133">Transmembrane helix</keyword>
<feature type="transmembrane region" description="Helical" evidence="2">
    <location>
        <begin position="238"/>
        <end position="259"/>
    </location>
</feature>
<proteinExistence type="predicted"/>
<evidence type="ECO:0000256" key="2">
    <source>
        <dbReference type="SAM" id="Phobius"/>
    </source>
</evidence>
<evidence type="ECO:0000313" key="3">
    <source>
        <dbReference type="EMBL" id="CAA7269574.1"/>
    </source>
</evidence>
<evidence type="ECO:0000313" key="4">
    <source>
        <dbReference type="Proteomes" id="UP000467700"/>
    </source>
</evidence>
<feature type="transmembrane region" description="Helical" evidence="2">
    <location>
        <begin position="131"/>
        <end position="155"/>
    </location>
</feature>
<feature type="compositionally biased region" description="Basic and acidic residues" evidence="1">
    <location>
        <begin position="398"/>
        <end position="417"/>
    </location>
</feature>
<dbReference type="Proteomes" id="UP000467700">
    <property type="component" value="Unassembled WGS sequence"/>
</dbReference>
<dbReference type="PANTHER" id="PTHR38848">
    <property type="entry name" value="G-PROTEIN COUPLED RECEPTORS FAMILY 3 PROFILE DOMAIN-CONTAINING PROTEIN"/>
    <property type="match status" value="1"/>
</dbReference>
<feature type="transmembrane region" description="Helical" evidence="2">
    <location>
        <begin position="207"/>
        <end position="232"/>
    </location>
</feature>
<dbReference type="AlphaFoldDB" id="A0A8S0W032"/>
<protein>
    <recommendedName>
        <fullName evidence="5">Transmembrane protein</fullName>
    </recommendedName>
</protein>
<dbReference type="PANTHER" id="PTHR38848:SF3">
    <property type="entry name" value="G-PROTEIN COUPLED RECEPTORS FAMILY 3 PROFILE DOMAIN-CONTAINING PROTEIN"/>
    <property type="match status" value="1"/>
</dbReference>
<dbReference type="EMBL" id="CACVBS010000079">
    <property type="protein sequence ID" value="CAA7269574.1"/>
    <property type="molecule type" value="Genomic_DNA"/>
</dbReference>